<dbReference type="EMBL" id="JYDL01000018">
    <property type="protein sequence ID" value="KRX24295.1"/>
    <property type="molecule type" value="Genomic_DNA"/>
</dbReference>
<evidence type="ECO:0000313" key="2">
    <source>
        <dbReference type="Proteomes" id="UP000054630"/>
    </source>
</evidence>
<name>A0A0V0SC37_9BILA</name>
<accession>A0A0V0SC37</accession>
<proteinExistence type="predicted"/>
<dbReference type="Proteomes" id="UP000054630">
    <property type="component" value="Unassembled WGS sequence"/>
</dbReference>
<dbReference type="AlphaFoldDB" id="A0A0V0SC37"/>
<evidence type="ECO:0000313" key="1">
    <source>
        <dbReference type="EMBL" id="KRX24295.1"/>
    </source>
</evidence>
<protein>
    <submittedName>
        <fullName evidence="1">Uncharacterized protein</fullName>
    </submittedName>
</protein>
<reference evidence="1 2" key="1">
    <citation type="submission" date="2015-01" db="EMBL/GenBank/DDBJ databases">
        <title>Evolution of Trichinella species and genotypes.</title>
        <authorList>
            <person name="Korhonen P.K."/>
            <person name="Edoardo P."/>
            <person name="Giuseppe L.R."/>
            <person name="Gasser R.B."/>
        </authorList>
    </citation>
    <scope>NUCLEOTIDE SEQUENCE [LARGE SCALE GENOMIC DNA]</scope>
    <source>
        <strain evidence="1">ISS37</strain>
    </source>
</reference>
<organism evidence="1 2">
    <name type="scientific">Trichinella nelsoni</name>
    <dbReference type="NCBI Taxonomy" id="6336"/>
    <lineage>
        <taxon>Eukaryota</taxon>
        <taxon>Metazoa</taxon>
        <taxon>Ecdysozoa</taxon>
        <taxon>Nematoda</taxon>
        <taxon>Enoplea</taxon>
        <taxon>Dorylaimia</taxon>
        <taxon>Trichinellida</taxon>
        <taxon>Trichinellidae</taxon>
        <taxon>Trichinella</taxon>
    </lineage>
</organism>
<gene>
    <name evidence="1" type="ORF">T07_8904</name>
</gene>
<sequence length="68" mass="8311">MYNNSADLIRIQLNRLEIDRRGDFEINNYLLSRCCFLRRESRKFARFSKKNYCKPYSKNANHDKCKIM</sequence>
<comment type="caution">
    <text evidence="1">The sequence shown here is derived from an EMBL/GenBank/DDBJ whole genome shotgun (WGS) entry which is preliminary data.</text>
</comment>
<keyword evidence="2" id="KW-1185">Reference proteome</keyword>